<organism evidence="1 2">
    <name type="scientific">Ixodes persulcatus</name>
    <name type="common">Taiga tick</name>
    <dbReference type="NCBI Taxonomy" id="34615"/>
    <lineage>
        <taxon>Eukaryota</taxon>
        <taxon>Metazoa</taxon>
        <taxon>Ecdysozoa</taxon>
        <taxon>Arthropoda</taxon>
        <taxon>Chelicerata</taxon>
        <taxon>Arachnida</taxon>
        <taxon>Acari</taxon>
        <taxon>Parasitiformes</taxon>
        <taxon>Ixodida</taxon>
        <taxon>Ixodoidea</taxon>
        <taxon>Ixodidae</taxon>
        <taxon>Ixodinae</taxon>
        <taxon>Ixodes</taxon>
    </lineage>
</organism>
<protein>
    <submittedName>
        <fullName evidence="1">Uncharacterized protein</fullName>
    </submittedName>
</protein>
<reference evidence="1 2" key="1">
    <citation type="journal article" date="2020" name="Cell">
        <title>Large-Scale Comparative Analyses of Tick Genomes Elucidate Their Genetic Diversity and Vector Capacities.</title>
        <authorList>
            <consortium name="Tick Genome and Microbiome Consortium (TIGMIC)"/>
            <person name="Jia N."/>
            <person name="Wang J."/>
            <person name="Shi W."/>
            <person name="Du L."/>
            <person name="Sun Y."/>
            <person name="Zhan W."/>
            <person name="Jiang J.F."/>
            <person name="Wang Q."/>
            <person name="Zhang B."/>
            <person name="Ji P."/>
            <person name="Bell-Sakyi L."/>
            <person name="Cui X.M."/>
            <person name="Yuan T.T."/>
            <person name="Jiang B.G."/>
            <person name="Yang W.F."/>
            <person name="Lam T.T."/>
            <person name="Chang Q.C."/>
            <person name="Ding S.J."/>
            <person name="Wang X.J."/>
            <person name="Zhu J.G."/>
            <person name="Ruan X.D."/>
            <person name="Zhao L."/>
            <person name="Wei J.T."/>
            <person name="Ye R.Z."/>
            <person name="Que T.C."/>
            <person name="Du C.H."/>
            <person name="Zhou Y.H."/>
            <person name="Cheng J.X."/>
            <person name="Dai P.F."/>
            <person name="Guo W.B."/>
            <person name="Han X.H."/>
            <person name="Huang E.J."/>
            <person name="Li L.F."/>
            <person name="Wei W."/>
            <person name="Gao Y.C."/>
            <person name="Liu J.Z."/>
            <person name="Shao H.Z."/>
            <person name="Wang X."/>
            <person name="Wang C.C."/>
            <person name="Yang T.C."/>
            <person name="Huo Q.B."/>
            <person name="Li W."/>
            <person name="Chen H.Y."/>
            <person name="Chen S.E."/>
            <person name="Zhou L.G."/>
            <person name="Ni X.B."/>
            <person name="Tian J.H."/>
            <person name="Sheng Y."/>
            <person name="Liu T."/>
            <person name="Pan Y.S."/>
            <person name="Xia L.Y."/>
            <person name="Li J."/>
            <person name="Zhao F."/>
            <person name="Cao W.C."/>
        </authorList>
    </citation>
    <scope>NUCLEOTIDE SEQUENCE [LARGE SCALE GENOMIC DNA]</scope>
    <source>
        <strain evidence="1">Iper-2018</strain>
    </source>
</reference>
<name>A0AC60P0N4_IXOPE</name>
<keyword evidence="2" id="KW-1185">Reference proteome</keyword>
<dbReference type="Proteomes" id="UP000805193">
    <property type="component" value="Unassembled WGS sequence"/>
</dbReference>
<comment type="caution">
    <text evidence="1">The sequence shown here is derived from an EMBL/GenBank/DDBJ whole genome shotgun (WGS) entry which is preliminary data.</text>
</comment>
<sequence>MNVDMANVTLTVPTSGDAASPIGRFEQFHIQGRQVRYVHVPDDVDMMAALKQKLEELQGSRGQSDSKPAGMLVLKTRQLREKILRRKEGSLLGRGRPRQP</sequence>
<evidence type="ECO:0000313" key="1">
    <source>
        <dbReference type="EMBL" id="KAG0412724.1"/>
    </source>
</evidence>
<dbReference type="EMBL" id="JABSTQ010011328">
    <property type="protein sequence ID" value="KAG0412724.1"/>
    <property type="molecule type" value="Genomic_DNA"/>
</dbReference>
<accession>A0AC60P0N4</accession>
<gene>
    <name evidence="1" type="ORF">HPB47_010115</name>
</gene>
<evidence type="ECO:0000313" key="2">
    <source>
        <dbReference type="Proteomes" id="UP000805193"/>
    </source>
</evidence>
<proteinExistence type="predicted"/>